<evidence type="ECO:0000313" key="1">
    <source>
        <dbReference type="EMBL" id="AXC12378.1"/>
    </source>
</evidence>
<evidence type="ECO:0000313" key="2">
    <source>
        <dbReference type="Proteomes" id="UP000253606"/>
    </source>
</evidence>
<protein>
    <recommendedName>
        <fullName evidence="3">ABM domain-containing protein</fullName>
    </recommendedName>
</protein>
<name>A0A2Z5FZT2_9BACT</name>
<reference evidence="1 2" key="1">
    <citation type="journal article" date="2018" name="Front. Microbiol.">
        <title>Hydrolytic Capabilities as a Key to Environmental Success: Chitinolytic and Cellulolytic Acidobacteria From Acidic Sub-arctic Soils and Boreal Peatlands.</title>
        <authorList>
            <person name="Belova S.E."/>
            <person name="Ravin N.V."/>
            <person name="Pankratov T.A."/>
            <person name="Rakitin A.L."/>
            <person name="Ivanova A.A."/>
            <person name="Beletsky A.V."/>
            <person name="Mardanov A.V."/>
            <person name="Sinninghe Damste J.S."/>
            <person name="Dedysh S.N."/>
        </authorList>
    </citation>
    <scope>NUCLEOTIDE SEQUENCE [LARGE SCALE GENOMIC DNA]</scope>
    <source>
        <strain evidence="1 2">SBC82</strain>
    </source>
</reference>
<proteinExistence type="predicted"/>
<evidence type="ECO:0008006" key="3">
    <source>
        <dbReference type="Google" id="ProtNLM"/>
    </source>
</evidence>
<organism evidence="1 2">
    <name type="scientific">Acidisarcina polymorpha</name>
    <dbReference type="NCBI Taxonomy" id="2211140"/>
    <lineage>
        <taxon>Bacteria</taxon>
        <taxon>Pseudomonadati</taxon>
        <taxon>Acidobacteriota</taxon>
        <taxon>Terriglobia</taxon>
        <taxon>Terriglobales</taxon>
        <taxon>Acidobacteriaceae</taxon>
        <taxon>Acidisarcina</taxon>
    </lineage>
</organism>
<keyword evidence="2" id="KW-1185">Reference proteome</keyword>
<sequence length="46" mass="5382">MLVAERWQDQESLTANLQGQQAVAFQKWANRIRVDILQNDALNERL</sequence>
<dbReference type="EMBL" id="CP030840">
    <property type="protein sequence ID" value="AXC12378.1"/>
    <property type="molecule type" value="Genomic_DNA"/>
</dbReference>
<dbReference type="AlphaFoldDB" id="A0A2Z5FZT2"/>
<gene>
    <name evidence="1" type="ORF">ACPOL_3081</name>
</gene>
<dbReference type="KEGG" id="abas:ACPOL_3081"/>
<accession>A0A2Z5FZT2</accession>
<dbReference type="Proteomes" id="UP000253606">
    <property type="component" value="Chromosome"/>
</dbReference>